<comment type="caution">
    <text evidence="1">The sequence shown here is derived from an EMBL/GenBank/DDBJ whole genome shotgun (WGS) entry which is preliminary data.</text>
</comment>
<accession>A0ACC2NXT2</accession>
<sequence>MRVNIIQEGDMNVDREERDRMAQTQERDAPDTRPKVREKPLVKDLNEHIICPICRGYLIDATTLSECVHSFCRDCIARHLRNGPKTCPVCKANVLEPLTSDVGLQRLVYLMVPGLFKSEMDRRRQIRQTDPQCSTSTSTSSLSPPPPLGAPELGFDELVSLSLSEFDSNCEGSTRYLKCPAGVTVRHLLRLLMLKRGWGTTEGNDQQSGNNKIEMMYEVSGDKDERQFEVLKPSWTLMDLACIFEWKREAPMKLLYRVTRINEASIQKSPISCPTTNVSSSPMTTPDTPNQSIENIQRPPTPPPSPKPAISRIDSHKSSKGAVASGTTITEHHHELRKPRCEVTPVMRAPDPPPPSTKPNKLQKLEHKRKKRRNKRVIAEITTTPREDMLKLKVRLTPCPPRVSSNNVINSNNQVTSKDKLAQLKAVRKEKVRDKSNIVPAKNCSSSVQKKEETLTVSAKPAASNSDKANLGKVEVESKKTAEVEESPKNEDVLRKLGLVAISEAVKNRQDKLKGQNAQTGTDGVSSAEEREKLEKQLRESKANRVRSLLAEKQMRDTLKSMESGSNKRKDPPPLTPLKASKRPNVTFAPETPLDLSSPNVLDLSSNTSETPIIHGTKTKPEEKLVGILRNNLTKSTGEKVKDEVNKSQNANLKTLSDVAVSRLSGKTLDESSGKQLNFVSNKVTMASPLASKVALRIPQPHQRLSGFGMKIKPNVGVRHIPNPQAVVASQYRNQRSGFYSLTHQPP</sequence>
<keyword evidence="2" id="KW-1185">Reference proteome</keyword>
<dbReference type="EMBL" id="CM056742">
    <property type="protein sequence ID" value="KAJ8675884.1"/>
    <property type="molecule type" value="Genomic_DNA"/>
</dbReference>
<gene>
    <name evidence="1" type="ORF">QAD02_011670</name>
</gene>
<evidence type="ECO:0000313" key="2">
    <source>
        <dbReference type="Proteomes" id="UP001239111"/>
    </source>
</evidence>
<dbReference type="Proteomes" id="UP001239111">
    <property type="component" value="Chromosome 2"/>
</dbReference>
<name>A0ACC2NXT2_9HYME</name>
<organism evidence="1 2">
    <name type="scientific">Eretmocerus hayati</name>
    <dbReference type="NCBI Taxonomy" id="131215"/>
    <lineage>
        <taxon>Eukaryota</taxon>
        <taxon>Metazoa</taxon>
        <taxon>Ecdysozoa</taxon>
        <taxon>Arthropoda</taxon>
        <taxon>Hexapoda</taxon>
        <taxon>Insecta</taxon>
        <taxon>Pterygota</taxon>
        <taxon>Neoptera</taxon>
        <taxon>Endopterygota</taxon>
        <taxon>Hymenoptera</taxon>
        <taxon>Apocrita</taxon>
        <taxon>Proctotrupomorpha</taxon>
        <taxon>Chalcidoidea</taxon>
        <taxon>Aphelinidae</taxon>
        <taxon>Aphelininae</taxon>
        <taxon>Eretmocerus</taxon>
    </lineage>
</organism>
<reference evidence="1" key="1">
    <citation type="submission" date="2023-04" db="EMBL/GenBank/DDBJ databases">
        <title>A chromosome-level genome assembly of the parasitoid wasp Eretmocerus hayati.</title>
        <authorList>
            <person name="Zhong Y."/>
            <person name="Liu S."/>
            <person name="Liu Y."/>
        </authorList>
    </citation>
    <scope>NUCLEOTIDE SEQUENCE</scope>
    <source>
        <strain evidence="1">ZJU_SS_LIU_2023</strain>
    </source>
</reference>
<proteinExistence type="predicted"/>
<protein>
    <submittedName>
        <fullName evidence="1">Uncharacterized protein</fullName>
    </submittedName>
</protein>
<evidence type="ECO:0000313" key="1">
    <source>
        <dbReference type="EMBL" id="KAJ8675884.1"/>
    </source>
</evidence>